<dbReference type="EMBL" id="JBHUJB010000009">
    <property type="protein sequence ID" value="MFD2157562.1"/>
    <property type="molecule type" value="Genomic_DNA"/>
</dbReference>
<sequence length="150" mass="15792">MPRGSGDRYVWGLEWRHSGLCETWAVLGYTLVAYLASDPANGGGDTQLGEYWVQDQQADAGATILSNGGSKTTPILLGNSYTGSYVEAVGSTAGNYLVYSGLTASDVTIRANKQGGRSSIAGFQIVTVPEPSSMSLLALGAISLVLKRRR</sequence>
<gene>
    <name evidence="2" type="ORF">ACFSW8_01475</name>
</gene>
<proteinExistence type="predicted"/>
<dbReference type="InterPro" id="IPR013424">
    <property type="entry name" value="Ice-binding_C"/>
</dbReference>
<evidence type="ECO:0000313" key="3">
    <source>
        <dbReference type="Proteomes" id="UP001597389"/>
    </source>
</evidence>
<keyword evidence="3" id="KW-1185">Reference proteome</keyword>
<evidence type="ECO:0000313" key="2">
    <source>
        <dbReference type="EMBL" id="MFD2157562.1"/>
    </source>
</evidence>
<dbReference type="NCBIfam" id="TIGR02595">
    <property type="entry name" value="PEP_CTERM"/>
    <property type="match status" value="1"/>
</dbReference>
<accession>A0ABW4Z6W6</accession>
<evidence type="ECO:0000259" key="1">
    <source>
        <dbReference type="Pfam" id="PF07589"/>
    </source>
</evidence>
<dbReference type="Proteomes" id="UP001597389">
    <property type="component" value="Unassembled WGS sequence"/>
</dbReference>
<dbReference type="RefSeq" id="WP_377177268.1">
    <property type="nucleotide sequence ID" value="NZ_JBHUJB010000009.1"/>
</dbReference>
<feature type="domain" description="Ice-binding protein C-terminal" evidence="1">
    <location>
        <begin position="127"/>
        <end position="149"/>
    </location>
</feature>
<protein>
    <submittedName>
        <fullName evidence="2">PEP-CTERM sorting domain-containing protein</fullName>
    </submittedName>
</protein>
<dbReference type="Pfam" id="PF07589">
    <property type="entry name" value="PEP-CTERM"/>
    <property type="match status" value="1"/>
</dbReference>
<organism evidence="2 3">
    <name type="scientific">Rubritalea tangerina</name>
    <dbReference type="NCBI Taxonomy" id="430798"/>
    <lineage>
        <taxon>Bacteria</taxon>
        <taxon>Pseudomonadati</taxon>
        <taxon>Verrucomicrobiota</taxon>
        <taxon>Verrucomicrobiia</taxon>
        <taxon>Verrucomicrobiales</taxon>
        <taxon>Rubritaleaceae</taxon>
        <taxon>Rubritalea</taxon>
    </lineage>
</organism>
<name>A0ABW4Z6W6_9BACT</name>
<comment type="caution">
    <text evidence="2">The sequence shown here is derived from an EMBL/GenBank/DDBJ whole genome shotgun (WGS) entry which is preliminary data.</text>
</comment>
<reference evidence="3" key="1">
    <citation type="journal article" date="2019" name="Int. J. Syst. Evol. Microbiol.">
        <title>The Global Catalogue of Microorganisms (GCM) 10K type strain sequencing project: providing services to taxonomists for standard genome sequencing and annotation.</title>
        <authorList>
            <consortium name="The Broad Institute Genomics Platform"/>
            <consortium name="The Broad Institute Genome Sequencing Center for Infectious Disease"/>
            <person name="Wu L."/>
            <person name="Ma J."/>
        </authorList>
    </citation>
    <scope>NUCLEOTIDE SEQUENCE [LARGE SCALE GENOMIC DNA]</scope>
    <source>
        <strain evidence="3">CCUG 57942</strain>
    </source>
</reference>